<evidence type="ECO:0008006" key="4">
    <source>
        <dbReference type="Google" id="ProtNLM"/>
    </source>
</evidence>
<accession>A0A371E9U8</accession>
<proteinExistence type="predicted"/>
<keyword evidence="1" id="KW-0472">Membrane</keyword>
<name>A0A371E9U8_MUCPR</name>
<sequence length="129" mass="14836">MAASLPSFFSVKARGAYLKRSNNIRQGPQLIKVQNYHQDEGRSTNMVDENLYVLKKRIEMVRVRERLERCCTCQHGWNYVPVSNHKTKRDKEEFSLIEFTGLVCGTLALTCFGGTLLIFLVSMLVHLQL</sequence>
<evidence type="ECO:0000313" key="3">
    <source>
        <dbReference type="Proteomes" id="UP000257109"/>
    </source>
</evidence>
<feature type="non-terminal residue" evidence="2">
    <location>
        <position position="1"/>
    </location>
</feature>
<dbReference type="Proteomes" id="UP000257109">
    <property type="component" value="Unassembled WGS sequence"/>
</dbReference>
<organism evidence="2 3">
    <name type="scientific">Mucuna pruriens</name>
    <name type="common">Velvet bean</name>
    <name type="synonym">Dolichos pruriens</name>
    <dbReference type="NCBI Taxonomy" id="157652"/>
    <lineage>
        <taxon>Eukaryota</taxon>
        <taxon>Viridiplantae</taxon>
        <taxon>Streptophyta</taxon>
        <taxon>Embryophyta</taxon>
        <taxon>Tracheophyta</taxon>
        <taxon>Spermatophyta</taxon>
        <taxon>Magnoliopsida</taxon>
        <taxon>eudicotyledons</taxon>
        <taxon>Gunneridae</taxon>
        <taxon>Pentapetalae</taxon>
        <taxon>rosids</taxon>
        <taxon>fabids</taxon>
        <taxon>Fabales</taxon>
        <taxon>Fabaceae</taxon>
        <taxon>Papilionoideae</taxon>
        <taxon>50 kb inversion clade</taxon>
        <taxon>NPAAA clade</taxon>
        <taxon>indigoferoid/millettioid clade</taxon>
        <taxon>Phaseoleae</taxon>
        <taxon>Mucuna</taxon>
    </lineage>
</organism>
<reference evidence="2" key="1">
    <citation type="submission" date="2018-05" db="EMBL/GenBank/DDBJ databases">
        <title>Draft genome of Mucuna pruriens seed.</title>
        <authorList>
            <person name="Nnadi N.E."/>
            <person name="Vos R."/>
            <person name="Hasami M.H."/>
            <person name="Devisetty U.K."/>
            <person name="Aguiy J.C."/>
        </authorList>
    </citation>
    <scope>NUCLEOTIDE SEQUENCE [LARGE SCALE GENOMIC DNA]</scope>
    <source>
        <strain evidence="2">JCA_2017</strain>
    </source>
</reference>
<keyword evidence="1" id="KW-1133">Transmembrane helix</keyword>
<dbReference type="PANTHER" id="PTHR38225">
    <property type="entry name" value="PROTEIN, PUTATIVE-RELATED"/>
    <property type="match status" value="1"/>
</dbReference>
<keyword evidence="1" id="KW-0812">Transmembrane</keyword>
<gene>
    <name evidence="2" type="ORF">CR513_58815</name>
</gene>
<dbReference type="PANTHER" id="PTHR38225:SF4">
    <property type="entry name" value="PROTEIN, PUTATIVE-RELATED"/>
    <property type="match status" value="1"/>
</dbReference>
<keyword evidence="3" id="KW-1185">Reference proteome</keyword>
<dbReference type="EMBL" id="QJKJ01015263">
    <property type="protein sequence ID" value="RDX62812.1"/>
    <property type="molecule type" value="Genomic_DNA"/>
</dbReference>
<evidence type="ECO:0000313" key="2">
    <source>
        <dbReference type="EMBL" id="RDX62812.1"/>
    </source>
</evidence>
<evidence type="ECO:0000256" key="1">
    <source>
        <dbReference type="SAM" id="Phobius"/>
    </source>
</evidence>
<protein>
    <recommendedName>
        <fullName evidence="4">Transmembrane protein</fullName>
    </recommendedName>
</protein>
<comment type="caution">
    <text evidence="2">The sequence shown here is derived from an EMBL/GenBank/DDBJ whole genome shotgun (WGS) entry which is preliminary data.</text>
</comment>
<feature type="transmembrane region" description="Helical" evidence="1">
    <location>
        <begin position="96"/>
        <end position="125"/>
    </location>
</feature>
<dbReference type="OrthoDB" id="1667576at2759"/>
<dbReference type="AlphaFoldDB" id="A0A371E9U8"/>